<evidence type="ECO:0000256" key="1">
    <source>
        <dbReference type="ARBA" id="ARBA00006540"/>
    </source>
</evidence>
<comment type="similarity">
    <text evidence="1 9">Belongs to the universal ribosomal protein uL3 family.</text>
</comment>
<evidence type="ECO:0000256" key="8">
    <source>
        <dbReference type="ARBA" id="ARBA00035396"/>
    </source>
</evidence>
<evidence type="ECO:0000256" key="5">
    <source>
        <dbReference type="ARBA" id="ARBA00023274"/>
    </source>
</evidence>
<dbReference type="PROSITE" id="PS00474">
    <property type="entry name" value="RIBOSOMAL_L3"/>
    <property type="match status" value="1"/>
</dbReference>
<comment type="caution">
    <text evidence="10">The sequence shown here is derived from an EMBL/GenBank/DDBJ whole genome shotgun (WGS) entry which is preliminary data.</text>
</comment>
<dbReference type="FunFam" id="2.40.30.10:FF:000004">
    <property type="entry name" value="50S ribosomal protein L3"/>
    <property type="match status" value="1"/>
</dbReference>
<keyword evidence="11" id="KW-1185">Reference proteome</keyword>
<dbReference type="GO" id="GO:0019843">
    <property type="term" value="F:rRNA binding"/>
    <property type="evidence" value="ECO:0007669"/>
    <property type="project" value="UniProtKB-KW"/>
</dbReference>
<dbReference type="PANTHER" id="PTHR11229">
    <property type="entry name" value="50S RIBOSOMAL PROTEIN L3"/>
    <property type="match status" value="1"/>
</dbReference>
<reference evidence="10" key="1">
    <citation type="submission" date="2021-06" db="EMBL/GenBank/DDBJ databases">
        <authorList>
            <person name="Nardi T."/>
            <person name="Nardi T."/>
        </authorList>
    </citation>
    <scope>NUCLEOTIDE SEQUENCE</scope>
</reference>
<name>A0A8S4C4J6_9ACAR</name>
<keyword evidence="2" id="KW-0699">rRNA-binding</keyword>
<dbReference type="GO" id="GO:0006412">
    <property type="term" value="P:translation"/>
    <property type="evidence" value="ECO:0007669"/>
    <property type="project" value="InterPro"/>
</dbReference>
<dbReference type="HAMAP" id="MF_01325_B">
    <property type="entry name" value="Ribosomal_uL3_B"/>
    <property type="match status" value="1"/>
</dbReference>
<dbReference type="InterPro" id="IPR019927">
    <property type="entry name" value="Ribosomal_uL3_bac/org-type"/>
</dbReference>
<evidence type="ECO:0000313" key="10">
    <source>
        <dbReference type="EMBL" id="CAG7590119.1"/>
    </source>
</evidence>
<dbReference type="GO" id="GO:1990904">
    <property type="term" value="C:ribonucleoprotein complex"/>
    <property type="evidence" value="ECO:0007669"/>
    <property type="project" value="UniProtKB-KW"/>
</dbReference>
<dbReference type="FunFam" id="3.30.160.810:FF:000001">
    <property type="entry name" value="50S ribosomal protein L3"/>
    <property type="match status" value="1"/>
</dbReference>
<dbReference type="Gene3D" id="2.40.30.10">
    <property type="entry name" value="Translation factors"/>
    <property type="match status" value="1"/>
</dbReference>
<dbReference type="Pfam" id="PF00297">
    <property type="entry name" value="Ribosomal_L3"/>
    <property type="match status" value="1"/>
</dbReference>
<dbReference type="InterPro" id="IPR009000">
    <property type="entry name" value="Transl_B-barrel_sf"/>
</dbReference>
<accession>A0A8S4C4J6</accession>
<dbReference type="EMBL" id="CAJVAF010000082">
    <property type="protein sequence ID" value="CAG7590119.1"/>
    <property type="molecule type" value="Genomic_DNA"/>
</dbReference>
<keyword evidence="3" id="KW-0694">RNA-binding</keyword>
<dbReference type="SUPFAM" id="SSF50447">
    <property type="entry name" value="Translation proteins"/>
    <property type="match status" value="1"/>
</dbReference>
<dbReference type="GO" id="GO:0003735">
    <property type="term" value="F:structural constituent of ribosome"/>
    <property type="evidence" value="ECO:0007669"/>
    <property type="project" value="InterPro"/>
</dbReference>
<dbReference type="NCBIfam" id="TIGR03625">
    <property type="entry name" value="L3_bact"/>
    <property type="match status" value="1"/>
</dbReference>
<dbReference type="Proteomes" id="UP000837675">
    <property type="component" value="Unassembled WGS sequence"/>
</dbReference>
<dbReference type="InterPro" id="IPR019926">
    <property type="entry name" value="Ribosomal_uL3_CS"/>
</dbReference>
<evidence type="ECO:0000256" key="6">
    <source>
        <dbReference type="ARBA" id="ARBA00035209"/>
    </source>
</evidence>
<keyword evidence="4 9" id="KW-0689">Ribosomal protein</keyword>
<proteinExistence type="inferred from homology"/>
<evidence type="ECO:0000256" key="7">
    <source>
        <dbReference type="ARBA" id="ARBA00035213"/>
    </source>
</evidence>
<evidence type="ECO:0000256" key="2">
    <source>
        <dbReference type="ARBA" id="ARBA00022730"/>
    </source>
</evidence>
<dbReference type="GO" id="GO:0005840">
    <property type="term" value="C:ribosome"/>
    <property type="evidence" value="ECO:0007669"/>
    <property type="project" value="UniProtKB-KW"/>
</dbReference>
<evidence type="ECO:0000256" key="9">
    <source>
        <dbReference type="RuleBase" id="RU003905"/>
    </source>
</evidence>
<evidence type="ECO:0000313" key="11">
    <source>
        <dbReference type="Proteomes" id="UP000837675"/>
    </source>
</evidence>
<dbReference type="PANTHER" id="PTHR11229:SF16">
    <property type="entry name" value="LARGE RIBOSOMAL SUBUNIT PROTEIN UL3C"/>
    <property type="match status" value="1"/>
</dbReference>
<evidence type="ECO:0000256" key="4">
    <source>
        <dbReference type="ARBA" id="ARBA00022980"/>
    </source>
</evidence>
<protein>
    <recommendedName>
        <fullName evidence="7">Large ribosomal subunit protein uL3c</fullName>
    </recommendedName>
    <alternativeName>
        <fullName evidence="8">39S ribosomal protein L3, mitochondrial</fullName>
    </alternativeName>
    <alternativeName>
        <fullName evidence="6">Large ribosomal subunit protein uL3m</fullName>
    </alternativeName>
</protein>
<dbReference type="Gene3D" id="3.30.160.810">
    <property type="match status" value="1"/>
</dbReference>
<evidence type="ECO:0000256" key="3">
    <source>
        <dbReference type="ARBA" id="ARBA00022884"/>
    </source>
</evidence>
<sequence>MIKRCGAIVKKLGMSQLFIEDGRSLPITILEFQNNVVLDSKNKDKHGYDAVVVGYGKAKSNKITKPMKGILAKAGVESVRGVKEFRVSSDCLIKPGKVLSINHFVKGQYIDVTADSIGKGFAGAMKRHNFAGLEASHGVSVSHRSHGSTGNRTDPGKVFKGKKMAGHLGDERVTVQNLNIVDIDENLGVIAVLGAVPGAVGSEVIVRDAVKKGLSPVVQLPAVYAA</sequence>
<keyword evidence="5 9" id="KW-0687">Ribonucleoprotein</keyword>
<dbReference type="AlphaFoldDB" id="A0A8S4C4J6"/>
<organism evidence="10 11">
    <name type="scientific">Hyalomma marginatum</name>
    <dbReference type="NCBI Taxonomy" id="34627"/>
    <lineage>
        <taxon>Eukaryota</taxon>
        <taxon>Metazoa</taxon>
        <taxon>Ecdysozoa</taxon>
        <taxon>Arthropoda</taxon>
        <taxon>Chelicerata</taxon>
        <taxon>Arachnida</taxon>
        <taxon>Acari</taxon>
        <taxon>Parasitiformes</taxon>
        <taxon>Ixodida</taxon>
        <taxon>Ixodoidea</taxon>
        <taxon>Ixodidae</taxon>
        <taxon>Hyalomminae</taxon>
        <taxon>Hyalomma</taxon>
    </lineage>
</organism>
<gene>
    <name evidence="10" type="ORF">MHYMCMPASI_00253</name>
</gene>
<dbReference type="InterPro" id="IPR000597">
    <property type="entry name" value="Ribosomal_uL3"/>
</dbReference>